<sequence>MVAMSDTKFREIAILLFPDVEELDAIGPWEVLSYWTRKFPEDGWRVNCVSRDGAPVLCAKGLTILPHFSRETMPAPEVLLHPGGQGTRPLLEDQDHVDWVRGLSSAASLTTSVCTGALVYARAGLLHGRPVTTHWASLDLLATLEPTAEVRPDARFVDDGDLITSAGISAGIDMALHLVARLHSPERAREVRRGIQYDPEPPV</sequence>
<proteinExistence type="predicted"/>
<comment type="caution">
    <text evidence="2">The sequence shown here is derived from an EMBL/GenBank/DDBJ whole genome shotgun (WGS) entry which is preliminary data.</text>
</comment>
<organism evidence="2 3">
    <name type="scientific">Kitasatospora phosalacinea</name>
    <dbReference type="NCBI Taxonomy" id="2065"/>
    <lineage>
        <taxon>Bacteria</taxon>
        <taxon>Bacillati</taxon>
        <taxon>Actinomycetota</taxon>
        <taxon>Actinomycetes</taxon>
        <taxon>Kitasatosporales</taxon>
        <taxon>Streptomycetaceae</taxon>
        <taxon>Kitasatospora</taxon>
    </lineage>
</organism>
<dbReference type="InterPro" id="IPR052158">
    <property type="entry name" value="INH-QAR"/>
</dbReference>
<dbReference type="AlphaFoldDB" id="A0A9W6UTT8"/>
<dbReference type="Gene3D" id="3.40.50.880">
    <property type="match status" value="1"/>
</dbReference>
<evidence type="ECO:0000313" key="3">
    <source>
        <dbReference type="Proteomes" id="UP001165143"/>
    </source>
</evidence>
<dbReference type="PANTHER" id="PTHR43130">
    <property type="entry name" value="ARAC-FAMILY TRANSCRIPTIONAL REGULATOR"/>
    <property type="match status" value="1"/>
</dbReference>
<dbReference type="Proteomes" id="UP001165143">
    <property type="component" value="Unassembled WGS sequence"/>
</dbReference>
<name>A0A9W6UTT8_9ACTN</name>
<evidence type="ECO:0000259" key="1">
    <source>
        <dbReference type="Pfam" id="PF01965"/>
    </source>
</evidence>
<evidence type="ECO:0000313" key="2">
    <source>
        <dbReference type="EMBL" id="GLW59457.1"/>
    </source>
</evidence>
<dbReference type="EMBL" id="BSRX01000083">
    <property type="protein sequence ID" value="GLW59457.1"/>
    <property type="molecule type" value="Genomic_DNA"/>
</dbReference>
<dbReference type="CDD" id="cd03139">
    <property type="entry name" value="GATase1_PfpI_2"/>
    <property type="match status" value="1"/>
</dbReference>
<dbReference type="PANTHER" id="PTHR43130:SF3">
    <property type="entry name" value="HTH-TYPE TRANSCRIPTIONAL REGULATOR RV1931C"/>
    <property type="match status" value="1"/>
</dbReference>
<dbReference type="GO" id="GO:0006355">
    <property type="term" value="P:regulation of DNA-templated transcription"/>
    <property type="evidence" value="ECO:0007669"/>
    <property type="project" value="TreeGrafter"/>
</dbReference>
<protein>
    <submittedName>
        <fullName evidence="2">Transcription regulator, AraC family protein</fullName>
    </submittedName>
</protein>
<gene>
    <name evidence="2" type="ORF">Kpho01_74670</name>
</gene>
<dbReference type="SUPFAM" id="SSF52317">
    <property type="entry name" value="Class I glutamine amidotransferase-like"/>
    <property type="match status" value="1"/>
</dbReference>
<accession>A0A9W6UTT8</accession>
<dbReference type="InterPro" id="IPR029062">
    <property type="entry name" value="Class_I_gatase-like"/>
</dbReference>
<dbReference type="Pfam" id="PF01965">
    <property type="entry name" value="DJ-1_PfpI"/>
    <property type="match status" value="1"/>
</dbReference>
<dbReference type="InterPro" id="IPR002818">
    <property type="entry name" value="DJ-1/PfpI"/>
</dbReference>
<reference evidence="2" key="1">
    <citation type="submission" date="2023-02" db="EMBL/GenBank/DDBJ databases">
        <title>Kitasatospora phosalacinea NBRC 14362.</title>
        <authorList>
            <person name="Ichikawa N."/>
            <person name="Sato H."/>
            <person name="Tonouchi N."/>
        </authorList>
    </citation>
    <scope>NUCLEOTIDE SEQUENCE</scope>
    <source>
        <strain evidence="2">NBRC 14362</strain>
    </source>
</reference>
<feature type="domain" description="DJ-1/PfpI" evidence="1">
    <location>
        <begin position="11"/>
        <end position="180"/>
    </location>
</feature>